<dbReference type="AlphaFoldDB" id="A0A1B0CB77"/>
<protein>
    <submittedName>
        <fullName evidence="1">Uncharacterized protein</fullName>
    </submittedName>
</protein>
<sequence length="73" mass="8801">MYVRNEVLLNDLDIQPVKEVARERSKTYKARLEAHPRAIVEKDVLREPQTRRRLQRHWPSDLLMPYSCSQTIR</sequence>
<proteinExistence type="predicted"/>
<accession>A0A1B0CB77</accession>
<dbReference type="VEuPathDB" id="VectorBase:LLOJ001376"/>
<dbReference type="Proteomes" id="UP000092461">
    <property type="component" value="Unassembled WGS sequence"/>
</dbReference>
<reference evidence="1" key="1">
    <citation type="submission" date="2020-05" db="UniProtKB">
        <authorList>
            <consortium name="EnsemblMetazoa"/>
        </authorList>
    </citation>
    <scope>IDENTIFICATION</scope>
    <source>
        <strain evidence="1">Jacobina</strain>
    </source>
</reference>
<dbReference type="EnsemblMetazoa" id="LLOJ001376-RA">
    <property type="protein sequence ID" value="LLOJ001376-PA"/>
    <property type="gene ID" value="LLOJ001376"/>
</dbReference>
<evidence type="ECO:0000313" key="1">
    <source>
        <dbReference type="EnsemblMetazoa" id="LLOJ001376-PA"/>
    </source>
</evidence>
<dbReference type="EMBL" id="AJWK01004874">
    <property type="status" value="NOT_ANNOTATED_CDS"/>
    <property type="molecule type" value="Genomic_DNA"/>
</dbReference>
<keyword evidence="2" id="KW-1185">Reference proteome</keyword>
<name>A0A1B0CB77_LUTLO</name>
<evidence type="ECO:0000313" key="2">
    <source>
        <dbReference type="Proteomes" id="UP000092461"/>
    </source>
</evidence>
<organism evidence="1 2">
    <name type="scientific">Lutzomyia longipalpis</name>
    <name type="common">Sand fly</name>
    <dbReference type="NCBI Taxonomy" id="7200"/>
    <lineage>
        <taxon>Eukaryota</taxon>
        <taxon>Metazoa</taxon>
        <taxon>Ecdysozoa</taxon>
        <taxon>Arthropoda</taxon>
        <taxon>Hexapoda</taxon>
        <taxon>Insecta</taxon>
        <taxon>Pterygota</taxon>
        <taxon>Neoptera</taxon>
        <taxon>Endopterygota</taxon>
        <taxon>Diptera</taxon>
        <taxon>Nematocera</taxon>
        <taxon>Psychodoidea</taxon>
        <taxon>Psychodidae</taxon>
        <taxon>Lutzomyia</taxon>
        <taxon>Lutzomyia</taxon>
    </lineage>
</organism>